<evidence type="ECO:0000313" key="2">
    <source>
        <dbReference type="Proteomes" id="UP000050640"/>
    </source>
</evidence>
<reference evidence="3" key="1">
    <citation type="submission" date="2017-02" db="UniProtKB">
        <authorList>
            <consortium name="WormBaseParasite"/>
        </authorList>
    </citation>
    <scope>IDENTIFICATION</scope>
</reference>
<protein>
    <submittedName>
        <fullName evidence="3">Uncharacterized protein</fullName>
    </submittedName>
</protein>
<evidence type="ECO:0000313" key="3">
    <source>
        <dbReference type="WBParaSite" id="EEL_0000433901-mRNA-1"/>
    </source>
</evidence>
<organism evidence="2 3">
    <name type="scientific">Elaeophora elaphi</name>
    <dbReference type="NCBI Taxonomy" id="1147741"/>
    <lineage>
        <taxon>Eukaryota</taxon>
        <taxon>Metazoa</taxon>
        <taxon>Ecdysozoa</taxon>
        <taxon>Nematoda</taxon>
        <taxon>Chromadorea</taxon>
        <taxon>Rhabditida</taxon>
        <taxon>Spirurina</taxon>
        <taxon>Spiruromorpha</taxon>
        <taxon>Filarioidea</taxon>
        <taxon>Onchocercidae</taxon>
        <taxon>Elaeophora</taxon>
    </lineage>
</organism>
<feature type="signal peptide" evidence="1">
    <location>
        <begin position="1"/>
        <end position="24"/>
    </location>
</feature>
<proteinExistence type="predicted"/>
<keyword evidence="1" id="KW-0732">Signal</keyword>
<dbReference type="Proteomes" id="UP000050640">
    <property type="component" value="Unplaced"/>
</dbReference>
<accession>A0A0R3RRH6</accession>
<dbReference type="WBParaSite" id="EEL_0000433901-mRNA-1">
    <property type="protein sequence ID" value="EEL_0000433901-mRNA-1"/>
    <property type="gene ID" value="EEL_0000433901"/>
</dbReference>
<sequence>MILKLSMLVNLLCSLFWIFQSAKGQFYQTDEQSLKRVIDADESFSNINTETLDVQKLNRLISLIDKTWILPRPGTHQPVGSNFKYKKTCANIYQTQKDVCQQVGFGTMCFNYCFEQGQPLKFQCKDVADPTYCKNNSAFDSFLTQYQKDSRKAKSYIRQMISRCYATAICDTQSGILNTTIIDENNGNSNEVSNLNPTIDNSVQINVRISPQNIKQQETEQAARRLSEIQPIRPIPIWQLLLLRHRMIAAAKSFPNVKATEDNGPAEILSAENLKKFGSREITEEDNSKNINNAEYTPEILIEETTKSTKQTASKKGQNEEQAMERLRWLCKMLQQTDKKRIA</sequence>
<keyword evidence="2" id="KW-1185">Reference proteome</keyword>
<evidence type="ECO:0000256" key="1">
    <source>
        <dbReference type="SAM" id="SignalP"/>
    </source>
</evidence>
<name>A0A0R3RRH6_9BILA</name>
<dbReference type="STRING" id="1147741.A0A0R3RRH6"/>
<dbReference type="AlphaFoldDB" id="A0A0R3RRH6"/>
<feature type="chain" id="PRO_5006447740" evidence="1">
    <location>
        <begin position="25"/>
        <end position="343"/>
    </location>
</feature>